<dbReference type="AlphaFoldDB" id="A0A9X6SU85"/>
<accession>A0A9X6SU85</accession>
<dbReference type="RefSeq" id="WP_098006170.1">
    <property type="nucleotide sequence ID" value="NZ_NVMX01000061.1"/>
</dbReference>
<dbReference type="Proteomes" id="UP000219922">
    <property type="component" value="Unassembled WGS sequence"/>
</dbReference>
<protein>
    <submittedName>
        <fullName evidence="1">Uncharacterized protein</fullName>
    </submittedName>
</protein>
<name>A0A9X6SU85_BACCE</name>
<proteinExistence type="predicted"/>
<reference evidence="1 2" key="1">
    <citation type="submission" date="2017-09" db="EMBL/GenBank/DDBJ databases">
        <title>Large-scale bioinformatics analysis of Bacillus genomes uncovers conserved roles of natural products in bacterial physiology.</title>
        <authorList>
            <consortium name="Agbiome Team Llc"/>
            <person name="Bleich R.M."/>
            <person name="Grubbs K.J."/>
            <person name="Santa Maria K.C."/>
            <person name="Allen S.E."/>
            <person name="Farag S."/>
            <person name="Shank E.A."/>
            <person name="Bowers A."/>
        </authorList>
    </citation>
    <scope>NUCLEOTIDE SEQUENCE [LARGE SCALE GENOMIC DNA]</scope>
    <source>
        <strain evidence="1 2">AFS092789</strain>
    </source>
</reference>
<organism evidence="1 2">
    <name type="scientific">Bacillus cereus</name>
    <dbReference type="NCBI Taxonomy" id="1396"/>
    <lineage>
        <taxon>Bacteria</taxon>
        <taxon>Bacillati</taxon>
        <taxon>Bacillota</taxon>
        <taxon>Bacilli</taxon>
        <taxon>Bacillales</taxon>
        <taxon>Bacillaceae</taxon>
        <taxon>Bacillus</taxon>
        <taxon>Bacillus cereus group</taxon>
    </lineage>
</organism>
<gene>
    <name evidence="1" type="ORF">CON36_29315</name>
</gene>
<evidence type="ECO:0000313" key="1">
    <source>
        <dbReference type="EMBL" id="PDZ95257.1"/>
    </source>
</evidence>
<comment type="caution">
    <text evidence="1">The sequence shown here is derived from an EMBL/GenBank/DDBJ whole genome shotgun (WGS) entry which is preliminary data.</text>
</comment>
<evidence type="ECO:0000313" key="2">
    <source>
        <dbReference type="Proteomes" id="UP000219922"/>
    </source>
</evidence>
<dbReference type="EMBL" id="NVMX01000061">
    <property type="protein sequence ID" value="PDZ95257.1"/>
    <property type="molecule type" value="Genomic_DNA"/>
</dbReference>
<sequence>MYLKGMKVKKNTELAYRSGNPEKDKDVDGNPVDATYISFVRMKDCRLTEDENGRYYDAKDAPCIPVGHGGTYYGYGKTNIRKSERGTFIEGNRYFEYEQVTAYFAYKGYVYTASIRKPISPNTFKKIFLEAKSNEKDAKKSFHRLMNCNFQLTDKYLDEFVFYGKYDWLEPYLNQRTQEEKELYEGYRLKNLMKNAN</sequence>